<keyword evidence="4" id="KW-1185">Reference proteome</keyword>
<evidence type="ECO:0000313" key="3">
    <source>
        <dbReference type="EMBL" id="KAE8733434.1"/>
    </source>
</evidence>
<gene>
    <name evidence="3" type="ORF">F3Y22_tig00001262pilonHSYRG00001</name>
</gene>
<feature type="domain" description="Reverse transcriptase zinc-binding" evidence="2">
    <location>
        <begin position="114"/>
        <end position="171"/>
    </location>
</feature>
<name>A0A6A3CYG2_HIBSY</name>
<protein>
    <recommendedName>
        <fullName evidence="2">Reverse transcriptase zinc-binding domain-containing protein</fullName>
    </recommendedName>
</protein>
<sequence>MKHKSLSVEKDSLWRKIIVAKYNYDQDALLPKPVPYRSSSWVCRRLVNPSGSLLPVFLSELRFVMVRKSGKIHDFGGRVHDSWEWRIEVRRALFEWEKPIGAISFRVSCNGLLEDPVWRIIWFKLVPPKISAFVWKAVHQRLPVMVELLKRRVKCSDQLCCLHCKLVPEECETESEAAVASWFLWFDLDSLDLIMGELSMAEFLSRGVGFYQKSNCLCPWWRLMTFPVAWILVLLCLVSALGSQFGIFAFFFELDELFSSD</sequence>
<dbReference type="Proteomes" id="UP000436088">
    <property type="component" value="Unassembled WGS sequence"/>
</dbReference>
<keyword evidence="1" id="KW-0812">Transmembrane</keyword>
<evidence type="ECO:0000313" key="4">
    <source>
        <dbReference type="Proteomes" id="UP000436088"/>
    </source>
</evidence>
<comment type="caution">
    <text evidence="3">The sequence shown here is derived from an EMBL/GenBank/DDBJ whole genome shotgun (WGS) entry which is preliminary data.</text>
</comment>
<dbReference type="InterPro" id="IPR026960">
    <property type="entry name" value="RVT-Znf"/>
</dbReference>
<proteinExistence type="predicted"/>
<accession>A0A6A3CYG2</accession>
<dbReference type="AlphaFoldDB" id="A0A6A3CYG2"/>
<evidence type="ECO:0000259" key="2">
    <source>
        <dbReference type="Pfam" id="PF13966"/>
    </source>
</evidence>
<keyword evidence="1" id="KW-0472">Membrane</keyword>
<organism evidence="3 4">
    <name type="scientific">Hibiscus syriacus</name>
    <name type="common">Rose of Sharon</name>
    <dbReference type="NCBI Taxonomy" id="106335"/>
    <lineage>
        <taxon>Eukaryota</taxon>
        <taxon>Viridiplantae</taxon>
        <taxon>Streptophyta</taxon>
        <taxon>Embryophyta</taxon>
        <taxon>Tracheophyta</taxon>
        <taxon>Spermatophyta</taxon>
        <taxon>Magnoliopsida</taxon>
        <taxon>eudicotyledons</taxon>
        <taxon>Gunneridae</taxon>
        <taxon>Pentapetalae</taxon>
        <taxon>rosids</taxon>
        <taxon>malvids</taxon>
        <taxon>Malvales</taxon>
        <taxon>Malvaceae</taxon>
        <taxon>Malvoideae</taxon>
        <taxon>Hibiscus</taxon>
    </lineage>
</organism>
<dbReference type="EMBL" id="VEPZ02000105">
    <property type="protein sequence ID" value="KAE8733434.1"/>
    <property type="molecule type" value="Genomic_DNA"/>
</dbReference>
<dbReference type="Pfam" id="PF13966">
    <property type="entry name" value="zf-RVT"/>
    <property type="match status" value="1"/>
</dbReference>
<reference evidence="3" key="1">
    <citation type="submission" date="2019-09" db="EMBL/GenBank/DDBJ databases">
        <title>Draft genome information of white flower Hibiscus syriacus.</title>
        <authorList>
            <person name="Kim Y.-M."/>
        </authorList>
    </citation>
    <scope>NUCLEOTIDE SEQUENCE [LARGE SCALE GENOMIC DNA]</scope>
    <source>
        <strain evidence="3">YM2019G1</strain>
    </source>
</reference>
<keyword evidence="1" id="KW-1133">Transmembrane helix</keyword>
<evidence type="ECO:0000256" key="1">
    <source>
        <dbReference type="SAM" id="Phobius"/>
    </source>
</evidence>
<feature type="transmembrane region" description="Helical" evidence="1">
    <location>
        <begin position="229"/>
        <end position="252"/>
    </location>
</feature>